<sequence length="431" mass="48236">MHSQPPEKAMLPIGSPSENITSEEEDHLVRSTKKVKNDHDYSVDMAEDPSVSEPPTVIQDSIMTTTEESHQVLPNPPSDDTKEHSQKTLNFKKALIASKEKEVSFSEDVEVLNVGEEETGETEIIDEDEEQDGIPIVNIPKSLLDYSRKPWENALIVKPIGYPIGYKSLCSKVRPLWDLQGDFSALDIGMGFVVFKFDMSMDRSNVLTNGPWILNDQYITVRAWEPRFKLDEAEEIKTAVWVKFPNFPLKYYYEKNMFRIVKHIGRPIKADATIVETERGHYARVCVEVDLSKPLKSQIIIEESAPSIPNSHNTIDTPIINPPSPAATINPSFLPSQPLSTSPIENQNTHHHAHTDNRSLPLASSTGLHPNQTRGRTRSPGDSRVVNKGDKHESDGTGVQHNRSPVLRDRSGKPAWVGKRPDGSQEDGGME</sequence>
<organism evidence="1 2">
    <name type="scientific">Vaccinium darrowii</name>
    <dbReference type="NCBI Taxonomy" id="229202"/>
    <lineage>
        <taxon>Eukaryota</taxon>
        <taxon>Viridiplantae</taxon>
        <taxon>Streptophyta</taxon>
        <taxon>Embryophyta</taxon>
        <taxon>Tracheophyta</taxon>
        <taxon>Spermatophyta</taxon>
        <taxon>Magnoliopsida</taxon>
        <taxon>eudicotyledons</taxon>
        <taxon>Gunneridae</taxon>
        <taxon>Pentapetalae</taxon>
        <taxon>asterids</taxon>
        <taxon>Ericales</taxon>
        <taxon>Ericaceae</taxon>
        <taxon>Vaccinioideae</taxon>
        <taxon>Vaccinieae</taxon>
        <taxon>Vaccinium</taxon>
    </lineage>
</organism>
<reference evidence="1 2" key="1">
    <citation type="journal article" date="2021" name="Hortic Res">
        <title>High-quality reference genome and annotation aids understanding of berry development for evergreen blueberry (Vaccinium darrowii).</title>
        <authorList>
            <person name="Yu J."/>
            <person name="Hulse-Kemp A.M."/>
            <person name="Babiker E."/>
            <person name="Staton M."/>
        </authorList>
    </citation>
    <scope>NUCLEOTIDE SEQUENCE [LARGE SCALE GENOMIC DNA]</scope>
    <source>
        <strain evidence="2">cv. NJ 8807/NJ 8810</strain>
        <tissue evidence="1">Young leaf</tissue>
    </source>
</reference>
<dbReference type="EMBL" id="CM037161">
    <property type="protein sequence ID" value="KAH7853457.1"/>
    <property type="molecule type" value="Genomic_DNA"/>
</dbReference>
<name>A0ACB7YJA8_9ERIC</name>
<protein>
    <submittedName>
        <fullName evidence="1">Uncharacterized protein</fullName>
    </submittedName>
</protein>
<accession>A0ACB7YJA8</accession>
<gene>
    <name evidence="1" type="ORF">Vadar_002683</name>
</gene>
<dbReference type="Proteomes" id="UP000828048">
    <property type="component" value="Chromosome 11"/>
</dbReference>
<evidence type="ECO:0000313" key="1">
    <source>
        <dbReference type="EMBL" id="KAH7853457.1"/>
    </source>
</evidence>
<proteinExistence type="predicted"/>
<comment type="caution">
    <text evidence="1">The sequence shown here is derived from an EMBL/GenBank/DDBJ whole genome shotgun (WGS) entry which is preliminary data.</text>
</comment>
<evidence type="ECO:0000313" key="2">
    <source>
        <dbReference type="Proteomes" id="UP000828048"/>
    </source>
</evidence>
<keyword evidence="2" id="KW-1185">Reference proteome</keyword>